<feature type="compositionally biased region" description="Basic and acidic residues" evidence="1">
    <location>
        <begin position="300"/>
        <end position="310"/>
    </location>
</feature>
<dbReference type="RefSeq" id="WP_044978930.1">
    <property type="nucleotide sequence ID" value="NZ_CP009228.1"/>
</dbReference>
<evidence type="ECO:0000313" key="2">
    <source>
        <dbReference type="EMBL" id="UTY33040.1"/>
    </source>
</evidence>
<name>A0AAE9MQJ1_9SPIR</name>
<dbReference type="EMBL" id="CP038804">
    <property type="protein sequence ID" value="UTY33040.1"/>
    <property type="molecule type" value="Genomic_DNA"/>
</dbReference>
<organism evidence="2 3">
    <name type="scientific">Treponema putidum</name>
    <dbReference type="NCBI Taxonomy" id="221027"/>
    <lineage>
        <taxon>Bacteria</taxon>
        <taxon>Pseudomonadati</taxon>
        <taxon>Spirochaetota</taxon>
        <taxon>Spirochaetia</taxon>
        <taxon>Spirochaetales</taxon>
        <taxon>Treponemataceae</taxon>
        <taxon>Treponema</taxon>
    </lineage>
</organism>
<feature type="compositionally biased region" description="Low complexity" evidence="1">
    <location>
        <begin position="312"/>
        <end position="321"/>
    </location>
</feature>
<feature type="region of interest" description="Disordered" evidence="1">
    <location>
        <begin position="103"/>
        <end position="158"/>
    </location>
</feature>
<dbReference type="PROSITE" id="PS51257">
    <property type="entry name" value="PROKAR_LIPOPROTEIN"/>
    <property type="match status" value="1"/>
</dbReference>
<reference evidence="2" key="1">
    <citation type="submission" date="2019-04" db="EMBL/GenBank/DDBJ databases">
        <title>Whole genome sequencing of oral phylogroup 2 treponemes.</title>
        <authorList>
            <person name="Chan Y."/>
            <person name="Zeng H.H."/>
            <person name="Yu X.L."/>
            <person name="Leung W.K."/>
            <person name="Watt R.M."/>
        </authorList>
    </citation>
    <scope>NUCLEOTIDE SEQUENCE</scope>
    <source>
        <strain evidence="2">OMZ 835</strain>
    </source>
</reference>
<gene>
    <name evidence="2" type="ORF">E4N74_02715</name>
</gene>
<evidence type="ECO:0000256" key="1">
    <source>
        <dbReference type="SAM" id="MobiDB-lite"/>
    </source>
</evidence>
<feature type="compositionally biased region" description="Acidic residues" evidence="1">
    <location>
        <begin position="360"/>
        <end position="375"/>
    </location>
</feature>
<dbReference type="Proteomes" id="UP001058682">
    <property type="component" value="Chromosome"/>
</dbReference>
<proteinExistence type="predicted"/>
<feature type="region of interest" description="Disordered" evidence="1">
    <location>
        <begin position="173"/>
        <end position="375"/>
    </location>
</feature>
<dbReference type="KEGG" id="tpk:JO40_08760"/>
<protein>
    <submittedName>
        <fullName evidence="2">SPOR domain-containing protein</fullName>
    </submittedName>
</protein>
<feature type="compositionally biased region" description="Polar residues" evidence="1">
    <location>
        <begin position="115"/>
        <end position="127"/>
    </location>
</feature>
<dbReference type="AlphaFoldDB" id="A0AAE9MQJ1"/>
<evidence type="ECO:0000313" key="3">
    <source>
        <dbReference type="Proteomes" id="UP001058682"/>
    </source>
</evidence>
<accession>A0AAE9MQJ1</accession>
<feature type="compositionally biased region" description="Acidic residues" evidence="1">
    <location>
        <begin position="174"/>
        <end position="190"/>
    </location>
</feature>
<sequence length="483" mass="52903">MNKKVLFALVFIISFSCIWAVWEGNGGIGSSSDFPAEGLFVRSDMFPKHTLLEITNLEKNIKARAVVIGPSGIPGLLVSLSPELGEELKVPMGKVVRMRVFTPSPVNEDGDDGKSISTTSPESQDLDTNPALFVASHSDLPNANIKNEETKPVSENTYGDTILYDSIESHIDDTETSETVEAAPVEEDSSAETPLENTTTEEEVPNVEAILDPAAEETAESVSTEPVEEVEAPEVKPNKPPVEDSSLTHRPETVDTATEIYMEPATEKPPVTVAPISEPEPEKEAPPAPVTEISEPSEPEQAKEEIKEVEVVDPVAEPVKAPVEEKKVDTVSDVTPKNEPASDTSEDLPAPVEKISIEETPAEEAEDSNSYDETDSDIYSVTTQEKAEETSVMSINSETETVPNTLEKGKTYVQIVIYNDKYNRDETLKKYGKNYPMVVEERLIKNNTRYTIFVGPLKADETGAVLERFKQLGFKDAFIKKGK</sequence>